<reference evidence="4" key="2">
    <citation type="submission" date="2025-08" db="UniProtKB">
        <authorList>
            <consortium name="RefSeq"/>
        </authorList>
    </citation>
    <scope>IDENTIFICATION</scope>
    <source>
        <tissue evidence="4">Leaf</tissue>
    </source>
</reference>
<feature type="region of interest" description="Disordered" evidence="1">
    <location>
        <begin position="205"/>
        <end position="225"/>
    </location>
</feature>
<dbReference type="PANTHER" id="PTHR20932:SF36">
    <property type="entry name" value="OS03G0110600 PROTEIN"/>
    <property type="match status" value="1"/>
</dbReference>
<feature type="compositionally biased region" description="Basic and acidic residues" evidence="1">
    <location>
        <begin position="244"/>
        <end position="255"/>
    </location>
</feature>
<protein>
    <submittedName>
        <fullName evidence="4">Uncharacterized protein LOC109714706</fullName>
    </submittedName>
</protein>
<feature type="domain" description="LysM" evidence="2">
    <location>
        <begin position="71"/>
        <end position="115"/>
    </location>
</feature>
<organism evidence="3 4">
    <name type="scientific">Ananas comosus</name>
    <name type="common">Pineapple</name>
    <name type="synonym">Ananas ananas</name>
    <dbReference type="NCBI Taxonomy" id="4615"/>
    <lineage>
        <taxon>Eukaryota</taxon>
        <taxon>Viridiplantae</taxon>
        <taxon>Streptophyta</taxon>
        <taxon>Embryophyta</taxon>
        <taxon>Tracheophyta</taxon>
        <taxon>Spermatophyta</taxon>
        <taxon>Magnoliopsida</taxon>
        <taxon>Liliopsida</taxon>
        <taxon>Poales</taxon>
        <taxon>Bromeliaceae</taxon>
        <taxon>Bromelioideae</taxon>
        <taxon>Ananas</taxon>
    </lineage>
</organism>
<evidence type="ECO:0000313" key="4">
    <source>
        <dbReference type="RefSeq" id="XP_020094989.1"/>
    </source>
</evidence>
<proteinExistence type="predicted"/>
<dbReference type="InterPro" id="IPR018392">
    <property type="entry name" value="LysM"/>
</dbReference>
<gene>
    <name evidence="4" type="primary">LOC109714706</name>
</gene>
<dbReference type="OrthoDB" id="538216at2759"/>
<feature type="region of interest" description="Disordered" evidence="1">
    <location>
        <begin position="119"/>
        <end position="144"/>
    </location>
</feature>
<dbReference type="CDD" id="cd00118">
    <property type="entry name" value="LysM"/>
    <property type="match status" value="1"/>
</dbReference>
<dbReference type="SUPFAM" id="SSF54106">
    <property type="entry name" value="LysM domain"/>
    <property type="match status" value="1"/>
</dbReference>
<feature type="region of interest" description="Disordered" evidence="1">
    <location>
        <begin position="1"/>
        <end position="21"/>
    </location>
</feature>
<dbReference type="Pfam" id="PF01476">
    <property type="entry name" value="LysM"/>
    <property type="match status" value="1"/>
</dbReference>
<feature type="region of interest" description="Disordered" evidence="1">
    <location>
        <begin position="244"/>
        <end position="289"/>
    </location>
</feature>
<dbReference type="GeneID" id="109714706"/>
<dbReference type="InterPro" id="IPR045030">
    <property type="entry name" value="LYSM1-4"/>
</dbReference>
<name>A0A6P5FGB5_ANACO</name>
<accession>A0A6P5FGB5</accession>
<dbReference type="PANTHER" id="PTHR20932">
    <property type="entry name" value="LYSM AND PUTATIVE PEPTIDOGLYCAN-BINDING DOMAIN-CONTAINING PROTEIN"/>
    <property type="match status" value="1"/>
</dbReference>
<dbReference type="Proteomes" id="UP000515123">
    <property type="component" value="Linkage group 8"/>
</dbReference>
<dbReference type="AlphaFoldDB" id="A0A6P5FGB5"/>
<feature type="region of interest" description="Disordered" evidence="1">
    <location>
        <begin position="348"/>
        <end position="367"/>
    </location>
</feature>
<evidence type="ECO:0000256" key="1">
    <source>
        <dbReference type="SAM" id="MobiDB-lite"/>
    </source>
</evidence>
<reference evidence="3" key="1">
    <citation type="journal article" date="2015" name="Nat. Genet.">
        <title>The pineapple genome and the evolution of CAM photosynthesis.</title>
        <authorList>
            <person name="Ming R."/>
            <person name="VanBuren R."/>
            <person name="Wai C.M."/>
            <person name="Tang H."/>
            <person name="Schatz M.C."/>
            <person name="Bowers J.E."/>
            <person name="Lyons E."/>
            <person name="Wang M.L."/>
            <person name="Chen J."/>
            <person name="Biggers E."/>
            <person name="Zhang J."/>
            <person name="Huang L."/>
            <person name="Zhang L."/>
            <person name="Miao W."/>
            <person name="Zhang J."/>
            <person name="Ye Z."/>
            <person name="Miao C."/>
            <person name="Lin Z."/>
            <person name="Wang H."/>
            <person name="Zhou H."/>
            <person name="Yim W.C."/>
            <person name="Priest H.D."/>
            <person name="Zheng C."/>
            <person name="Woodhouse M."/>
            <person name="Edger P.P."/>
            <person name="Guyot R."/>
            <person name="Guo H.B."/>
            <person name="Guo H."/>
            <person name="Zheng G."/>
            <person name="Singh R."/>
            <person name="Sharma A."/>
            <person name="Min X."/>
            <person name="Zheng Y."/>
            <person name="Lee H."/>
            <person name="Gurtowski J."/>
            <person name="Sedlazeck F.J."/>
            <person name="Harkess A."/>
            <person name="McKain M.R."/>
            <person name="Liao Z."/>
            <person name="Fang J."/>
            <person name="Liu J."/>
            <person name="Zhang X."/>
            <person name="Zhang Q."/>
            <person name="Hu W."/>
            <person name="Qin Y."/>
            <person name="Wang K."/>
            <person name="Chen L.Y."/>
            <person name="Shirley N."/>
            <person name="Lin Y.R."/>
            <person name="Liu L.Y."/>
            <person name="Hernandez A.G."/>
            <person name="Wright C.L."/>
            <person name="Bulone V."/>
            <person name="Tuskan G.A."/>
            <person name="Heath K."/>
            <person name="Zee F."/>
            <person name="Moore P.H."/>
            <person name="Sunkar R."/>
            <person name="Leebens-Mack J.H."/>
            <person name="Mockler T."/>
            <person name="Bennetzen J.L."/>
            <person name="Freeling M."/>
            <person name="Sankoff D."/>
            <person name="Paterson A.H."/>
            <person name="Zhu X."/>
            <person name="Yang X."/>
            <person name="Smith J.A."/>
            <person name="Cushman J.C."/>
            <person name="Paull R.E."/>
            <person name="Yu Q."/>
        </authorList>
    </citation>
    <scope>NUCLEOTIDE SEQUENCE [LARGE SCALE GENOMIC DNA]</scope>
    <source>
        <strain evidence="3">cv. F153</strain>
    </source>
</reference>
<dbReference type="InterPro" id="IPR036779">
    <property type="entry name" value="LysM_dom_sf"/>
</dbReference>
<feature type="compositionally biased region" description="Basic residues" evidence="1">
    <location>
        <begin position="358"/>
        <end position="367"/>
    </location>
</feature>
<evidence type="ECO:0000259" key="2">
    <source>
        <dbReference type="PROSITE" id="PS51782"/>
    </source>
</evidence>
<dbReference type="Gene3D" id="3.10.350.10">
    <property type="entry name" value="LysM domain"/>
    <property type="match status" value="1"/>
</dbReference>
<keyword evidence="3" id="KW-1185">Reference proteome</keyword>
<dbReference type="RefSeq" id="XP_020094989.1">
    <property type="nucleotide sequence ID" value="XM_020239400.1"/>
</dbReference>
<dbReference type="PROSITE" id="PS51782">
    <property type="entry name" value="LYSM"/>
    <property type="match status" value="1"/>
</dbReference>
<sequence>MMQREKGGRNGSYEPQSNGLFDGFVDRRGGLFDGFVDRRGEIDSIATIPVSSSSSLPSSPPSSSSSCGGYIEHRVSKMDTLAGVAIKYGVEVADIRRLNSLMTDLQMFARKSLKIPLPGKHPPSPFVSEDSANGRELTPPRRPRSDILYSLETLKLKPPPCKISPAMSRLQGYYGLTPPKRGPLFDGTKMAVYKTDKSLYMKDEQLLPQHSPNSEPLPNRHKKSKSMVNELYFENSEIIGERRIDEAAESDNEKSIRRRQKGDSEPLGFSRKAGKGLALRPKSGSRPDIDLSQQNLVSLVDPSLIDGLLTVRKSSSTSNLQDSDSSSSIWSSSKWSLKPDTFAWPIFDGLPKPAKPATARRNKAALD</sequence>
<evidence type="ECO:0000313" key="3">
    <source>
        <dbReference type="Proteomes" id="UP000515123"/>
    </source>
</evidence>